<comment type="subunit">
    <text evidence="12">Component of the ubiquinol-cytochrome c oxidoreductase (cytochrome b-c1 complex, complex III, CIII), a multisubunit enzyme composed of 3 respiratory subunits cytochrome b, cytochrome c1 and Rieske protein, 2 core protein subunits, and additional low-molecular weight protein subunits.</text>
</comment>
<name>A0A8H8NTF1_9AGAM</name>
<dbReference type="FunFam" id="1.20.5.260:FF:000001">
    <property type="entry name" value="Cytochrome b-c1 complex subunit 9"/>
    <property type="match status" value="1"/>
</dbReference>
<dbReference type="GO" id="GO:0005743">
    <property type="term" value="C:mitochondrial inner membrane"/>
    <property type="evidence" value="ECO:0007669"/>
    <property type="project" value="UniProtKB-SubCell"/>
</dbReference>
<dbReference type="PANTHER" id="PTHR12980">
    <property type="entry name" value="UBIQUINOL-CYTOCHROME C REDUCTASE COMPLEX, SUBUNIT X"/>
    <property type="match status" value="1"/>
</dbReference>
<keyword evidence="10 12" id="KW-0472">Membrane</keyword>
<keyword evidence="4 12" id="KW-0679">Respiratory chain</keyword>
<dbReference type="AlphaFoldDB" id="A0A8H8NTF1"/>
<keyword evidence="5 12" id="KW-0812">Transmembrane</keyword>
<evidence type="ECO:0000313" key="13">
    <source>
        <dbReference type="EMBL" id="QRW19711.1"/>
    </source>
</evidence>
<dbReference type="PANTHER" id="PTHR12980:SF0">
    <property type="entry name" value="CYTOCHROME B-C1 COMPLEX SUBUNIT 9"/>
    <property type="match status" value="1"/>
</dbReference>
<dbReference type="InterPro" id="IPR008027">
    <property type="entry name" value="QCR9"/>
</dbReference>
<dbReference type="RefSeq" id="XP_043179948.1">
    <property type="nucleotide sequence ID" value="XM_043320936.1"/>
</dbReference>
<dbReference type="Gene3D" id="1.20.5.260">
    <property type="entry name" value="Cytochrome b-c1 complex subunit 9"/>
    <property type="match status" value="1"/>
</dbReference>
<dbReference type="KEGG" id="rsx:RhiXN_01117"/>
<evidence type="ECO:0000256" key="12">
    <source>
        <dbReference type="RuleBase" id="RU368056"/>
    </source>
</evidence>
<accession>A0A8H8NTF1</accession>
<keyword evidence="6 12" id="KW-0999">Mitochondrion inner membrane</keyword>
<proteinExistence type="inferred from homology"/>
<protein>
    <recommendedName>
        <fullName evidence="11 12">Complex III subunit 9</fullName>
    </recommendedName>
</protein>
<comment type="subcellular location">
    <subcellularLocation>
        <location evidence="1 12">Mitochondrion inner membrane</location>
        <topology evidence="1 12">Single-pass membrane protein</topology>
    </subcellularLocation>
</comment>
<evidence type="ECO:0000256" key="5">
    <source>
        <dbReference type="ARBA" id="ARBA00022692"/>
    </source>
</evidence>
<comment type="similarity">
    <text evidence="2 12">Belongs to the UQCR10/QCR9 family.</text>
</comment>
<keyword evidence="8 12" id="KW-1133">Transmembrane helix</keyword>
<evidence type="ECO:0000256" key="7">
    <source>
        <dbReference type="ARBA" id="ARBA00022982"/>
    </source>
</evidence>
<dbReference type="InterPro" id="IPR036656">
    <property type="entry name" value="QCR9_sf"/>
</dbReference>
<keyword evidence="3 12" id="KW-0813">Transport</keyword>
<dbReference type="Proteomes" id="UP000650533">
    <property type="component" value="Chromosome 4"/>
</dbReference>
<dbReference type="Pfam" id="PF05365">
    <property type="entry name" value="UCR_UQCRX_QCR9"/>
    <property type="match status" value="1"/>
</dbReference>
<evidence type="ECO:0000256" key="6">
    <source>
        <dbReference type="ARBA" id="ARBA00022792"/>
    </source>
</evidence>
<comment type="function">
    <text evidence="12">Component of the ubiquinol-cytochrome c oxidoreductase, a multisubunit transmembrane complex that is part of the mitochondrial electron transport chain which drives oxidative phosphorylation. The complex plays an important role in the uptake of multiple carbon sources present in different host niches.</text>
</comment>
<sequence length="64" mass="7317">MGLASGFYNAIARRNSVFATTIFASAFAFSIGFDQAINAYWENRNKGKLWKDIRSRYVEQDSDE</sequence>
<dbReference type="GO" id="GO:0045275">
    <property type="term" value="C:respiratory chain complex III"/>
    <property type="evidence" value="ECO:0007669"/>
    <property type="project" value="UniProtKB-UniRule"/>
</dbReference>
<evidence type="ECO:0000256" key="2">
    <source>
        <dbReference type="ARBA" id="ARBA00007856"/>
    </source>
</evidence>
<evidence type="ECO:0000256" key="9">
    <source>
        <dbReference type="ARBA" id="ARBA00023128"/>
    </source>
</evidence>
<dbReference type="EMBL" id="CP059661">
    <property type="protein sequence ID" value="QRW19711.1"/>
    <property type="molecule type" value="Genomic_DNA"/>
</dbReference>
<evidence type="ECO:0000313" key="14">
    <source>
        <dbReference type="Proteomes" id="UP000650533"/>
    </source>
</evidence>
<evidence type="ECO:0000256" key="4">
    <source>
        <dbReference type="ARBA" id="ARBA00022660"/>
    </source>
</evidence>
<reference evidence="13" key="1">
    <citation type="submission" date="2020-05" db="EMBL/GenBank/DDBJ databases">
        <title>Evolutionary and genomic comparisons of hybrid uninucleate and nonhybrid Rhizoctonia fungi.</title>
        <authorList>
            <person name="Li C."/>
            <person name="Chen X."/>
        </authorList>
    </citation>
    <scope>NUCLEOTIDE SEQUENCE</scope>
    <source>
        <strain evidence="13">AG-1 IA</strain>
    </source>
</reference>
<dbReference type="GO" id="GO:0006122">
    <property type="term" value="P:mitochondrial electron transport, ubiquinol to cytochrome c"/>
    <property type="evidence" value="ECO:0007669"/>
    <property type="project" value="UniProtKB-UniRule"/>
</dbReference>
<evidence type="ECO:0000256" key="8">
    <source>
        <dbReference type="ARBA" id="ARBA00022989"/>
    </source>
</evidence>
<feature type="transmembrane region" description="Helical" evidence="12">
    <location>
        <begin position="17"/>
        <end position="41"/>
    </location>
</feature>
<evidence type="ECO:0000256" key="1">
    <source>
        <dbReference type="ARBA" id="ARBA00004434"/>
    </source>
</evidence>
<gene>
    <name evidence="13" type="ORF">RhiXN_01117</name>
</gene>
<keyword evidence="9 12" id="KW-0496">Mitochondrion</keyword>
<evidence type="ECO:0000256" key="11">
    <source>
        <dbReference type="ARBA" id="ARBA00044247"/>
    </source>
</evidence>
<organism evidence="13 14">
    <name type="scientific">Rhizoctonia solani</name>
    <dbReference type="NCBI Taxonomy" id="456999"/>
    <lineage>
        <taxon>Eukaryota</taxon>
        <taxon>Fungi</taxon>
        <taxon>Dikarya</taxon>
        <taxon>Basidiomycota</taxon>
        <taxon>Agaricomycotina</taxon>
        <taxon>Agaricomycetes</taxon>
        <taxon>Cantharellales</taxon>
        <taxon>Ceratobasidiaceae</taxon>
        <taxon>Rhizoctonia</taxon>
    </lineage>
</organism>
<dbReference type="GeneID" id="67023399"/>
<keyword evidence="7 12" id="KW-0249">Electron transport</keyword>
<dbReference type="SUPFAM" id="SSF81514">
    <property type="entry name" value="Subunit X (non-heme 7 kDa protein) of cytochrome bc1 complex (Ubiquinol-cytochrome c reductase)"/>
    <property type="match status" value="1"/>
</dbReference>
<evidence type="ECO:0000256" key="10">
    <source>
        <dbReference type="ARBA" id="ARBA00023136"/>
    </source>
</evidence>
<evidence type="ECO:0000256" key="3">
    <source>
        <dbReference type="ARBA" id="ARBA00022448"/>
    </source>
</evidence>